<name>A0A3B5K6Z5_TAKRU</name>
<reference evidence="1" key="2">
    <citation type="submission" date="2025-08" db="UniProtKB">
        <authorList>
            <consortium name="Ensembl"/>
        </authorList>
    </citation>
    <scope>IDENTIFICATION</scope>
</reference>
<evidence type="ECO:0000313" key="1">
    <source>
        <dbReference type="Ensembl" id="ENSTRUP00000051319.1"/>
    </source>
</evidence>
<dbReference type="Ensembl" id="ENSTRUT00000058272.2">
    <property type="protein sequence ID" value="ENSTRUP00000051319.1"/>
    <property type="gene ID" value="ENSTRUG00000021180.2"/>
</dbReference>
<evidence type="ECO:0000313" key="2">
    <source>
        <dbReference type="Proteomes" id="UP000005226"/>
    </source>
</evidence>
<reference evidence="1" key="3">
    <citation type="submission" date="2025-09" db="UniProtKB">
        <authorList>
            <consortium name="Ensembl"/>
        </authorList>
    </citation>
    <scope>IDENTIFICATION</scope>
</reference>
<keyword evidence="2" id="KW-1185">Reference proteome</keyword>
<dbReference type="Proteomes" id="UP000005226">
    <property type="component" value="Chromosome 5"/>
</dbReference>
<accession>A0A3B5K6Z5</accession>
<organism evidence="1 2">
    <name type="scientific">Takifugu rubripes</name>
    <name type="common">Japanese pufferfish</name>
    <name type="synonym">Fugu rubripes</name>
    <dbReference type="NCBI Taxonomy" id="31033"/>
    <lineage>
        <taxon>Eukaryota</taxon>
        <taxon>Metazoa</taxon>
        <taxon>Chordata</taxon>
        <taxon>Craniata</taxon>
        <taxon>Vertebrata</taxon>
        <taxon>Euteleostomi</taxon>
        <taxon>Actinopterygii</taxon>
        <taxon>Neopterygii</taxon>
        <taxon>Teleostei</taxon>
        <taxon>Neoteleostei</taxon>
        <taxon>Acanthomorphata</taxon>
        <taxon>Eupercaria</taxon>
        <taxon>Tetraodontiformes</taxon>
        <taxon>Tetradontoidea</taxon>
        <taxon>Tetraodontidae</taxon>
        <taxon>Takifugu</taxon>
    </lineage>
</organism>
<dbReference type="AlphaFoldDB" id="A0A3B5K6Z5"/>
<reference evidence="1 2" key="1">
    <citation type="journal article" date="2011" name="Genome Biol. Evol.">
        <title>Integration of the genetic map and genome assembly of fugu facilitates insights into distinct features of genome evolution in teleosts and mammals.</title>
        <authorList>
            <person name="Kai W."/>
            <person name="Kikuchi K."/>
            <person name="Tohari S."/>
            <person name="Chew A.K."/>
            <person name="Tay A."/>
            <person name="Fujiwara A."/>
            <person name="Hosoya S."/>
            <person name="Suetake H."/>
            <person name="Naruse K."/>
            <person name="Brenner S."/>
            <person name="Suzuki Y."/>
            <person name="Venkatesh B."/>
        </authorList>
    </citation>
    <scope>NUCLEOTIDE SEQUENCE [LARGE SCALE GENOMIC DNA]</scope>
</reference>
<proteinExistence type="predicted"/>
<sequence length="48" mass="5337">MPKIPQKRQQKRTFVSTVTKGQPSWLNVAGVKPSAALPCPTPCVFKER</sequence>
<dbReference type="InParanoid" id="A0A3B5K6Z5"/>
<protein>
    <submittedName>
        <fullName evidence="1">Uncharacterized protein</fullName>
    </submittedName>
</protein>